<dbReference type="SMART" id="SM00320">
    <property type="entry name" value="WD40"/>
    <property type="match status" value="7"/>
</dbReference>
<evidence type="ECO:0000256" key="2">
    <source>
        <dbReference type="ARBA" id="ARBA00022737"/>
    </source>
</evidence>
<dbReference type="InterPro" id="IPR051242">
    <property type="entry name" value="WD-EF-hand_domain"/>
</dbReference>
<keyword evidence="2" id="KW-0677">Repeat</keyword>
<feature type="compositionally biased region" description="Basic and acidic residues" evidence="4">
    <location>
        <begin position="1"/>
        <end position="17"/>
    </location>
</feature>
<accession>A0A176W790</accession>
<dbReference type="PROSITE" id="PS00678">
    <property type="entry name" value="WD_REPEATS_1"/>
    <property type="match status" value="1"/>
</dbReference>
<dbReference type="PANTHER" id="PTHR44324">
    <property type="entry name" value="WD40 REPEAT DOMAIN 95"/>
    <property type="match status" value="1"/>
</dbReference>
<dbReference type="SUPFAM" id="SSF50978">
    <property type="entry name" value="WD40 repeat-like"/>
    <property type="match status" value="2"/>
</dbReference>
<dbReference type="Proteomes" id="UP000077202">
    <property type="component" value="Unassembled WGS sequence"/>
</dbReference>
<dbReference type="InterPro" id="IPR001680">
    <property type="entry name" value="WD40_rpt"/>
</dbReference>
<dbReference type="EMBL" id="LVLJ01001793">
    <property type="protein sequence ID" value="OAE27996.1"/>
    <property type="molecule type" value="Genomic_DNA"/>
</dbReference>
<feature type="compositionally biased region" description="Acidic residues" evidence="4">
    <location>
        <begin position="194"/>
        <end position="203"/>
    </location>
</feature>
<feature type="region of interest" description="Disordered" evidence="4">
    <location>
        <begin position="193"/>
        <end position="214"/>
    </location>
</feature>
<dbReference type="InterPro" id="IPR036322">
    <property type="entry name" value="WD40_repeat_dom_sf"/>
</dbReference>
<sequence>MDRAEALREEEKADHAMRRTNRRSSWAQLNQRDAQDSLNNAIDKIQESLRKGSMATEVKVTADNLRNSTQGRKDGLSKQILLDLQSRFIAVEDTSQGLLDKDGFIKACMSIKGFAEKMRFLEDEPASSGVSKKQIADLFMKIDANSIGVIGFDDFTSYILVQQLSQEAEPASEHTTFIKVNTFGSKKFGRCDFEDSESEDSGNDDDRIERDSEEPISFKADVGGKRGNIDKIARAANIIEKTLLLGPLDTYVTATQRGLLKLWSANTLKPLRAVLNGNGAWITDMVVMAHQPLAVFSLDRSITFYDTGRLSFDVLGRIENLVNAPMCATWLRVAESDKLLYGDDRGIVHTYTFTDEWGGDSDKGFGIADKVLPPGMTENIPWVLHSDWVTRIRYMAHSNSLLTASMDGNLLMLDFEKRIPKWTAKEHAHGIYGCEYCRSYNFIVTCGLERYINIWNPFTAKLMGVLHGHEASVLVLLCGGATLEMWHKRKAREARTSKLCGCLYNSLFRQVVVGEVDSLIMVWSIDTGEDVFTFSDALRGTKLSAMAFDQSQRRLLLAGQDGSLRMWNFNNGECLKEFHGFGQDEINAACCLVETKNMFVIAVGWNNKVCMWHDGTRARENVIKRMQGHSDDVVCVTNLPPSNIATGGCDGKVNFVLNMTFPVRWLLPLSQMDISTFGAFTIANGRLWTEVGIRIGQFGQTTVWDLSNSHTWKAREASYLSPALHRKGMDSALLRPSGGRVLGSRASRMSVRFSESGTGSRVSFEDEIKAAIQAAEAMPAPEIELTYEEKKQKVLDYGPPWLRLESWYNPLRTSIDRQLPYKNLTSIGPLLPADLSDFAKEKGLKICGPGSIARGQSLIVNNWRSPLRRRTRQSQVMFLWINS</sequence>
<keyword evidence="6" id="KW-1185">Reference proteome</keyword>
<evidence type="ECO:0000313" key="6">
    <source>
        <dbReference type="Proteomes" id="UP000077202"/>
    </source>
</evidence>
<feature type="repeat" description="WD" evidence="3">
    <location>
        <begin position="543"/>
        <end position="577"/>
    </location>
</feature>
<evidence type="ECO:0000256" key="1">
    <source>
        <dbReference type="ARBA" id="ARBA00022574"/>
    </source>
</evidence>
<evidence type="ECO:0000313" key="5">
    <source>
        <dbReference type="EMBL" id="OAE27996.1"/>
    </source>
</evidence>
<evidence type="ECO:0000256" key="3">
    <source>
        <dbReference type="PROSITE-ProRule" id="PRU00221"/>
    </source>
</evidence>
<dbReference type="PANTHER" id="PTHR44324:SF4">
    <property type="entry name" value="WD40 REPEAT DOMAIN 95"/>
    <property type="match status" value="1"/>
</dbReference>
<dbReference type="InterPro" id="IPR019775">
    <property type="entry name" value="WD40_repeat_CS"/>
</dbReference>
<feature type="region of interest" description="Disordered" evidence="4">
    <location>
        <begin position="1"/>
        <end position="28"/>
    </location>
</feature>
<organism evidence="5 6">
    <name type="scientific">Marchantia polymorpha subsp. ruderalis</name>
    <dbReference type="NCBI Taxonomy" id="1480154"/>
    <lineage>
        <taxon>Eukaryota</taxon>
        <taxon>Viridiplantae</taxon>
        <taxon>Streptophyta</taxon>
        <taxon>Embryophyta</taxon>
        <taxon>Marchantiophyta</taxon>
        <taxon>Marchantiopsida</taxon>
        <taxon>Marchantiidae</taxon>
        <taxon>Marchantiales</taxon>
        <taxon>Marchantiaceae</taxon>
        <taxon>Marchantia</taxon>
    </lineage>
</organism>
<gene>
    <name evidence="5" type="ORF">AXG93_1062s1280</name>
</gene>
<dbReference type="Pfam" id="PF00400">
    <property type="entry name" value="WD40"/>
    <property type="match status" value="2"/>
</dbReference>
<comment type="caution">
    <text evidence="5">The sequence shown here is derived from an EMBL/GenBank/DDBJ whole genome shotgun (WGS) entry which is preliminary data.</text>
</comment>
<dbReference type="InterPro" id="IPR015943">
    <property type="entry name" value="WD40/YVTN_repeat-like_dom_sf"/>
</dbReference>
<keyword evidence="1 3" id="KW-0853">WD repeat</keyword>
<reference evidence="5" key="1">
    <citation type="submission" date="2016-03" db="EMBL/GenBank/DDBJ databases">
        <title>Mechanisms controlling the formation of the plant cell surface in tip-growing cells are functionally conserved among land plants.</title>
        <authorList>
            <person name="Honkanen S."/>
            <person name="Jones V.A."/>
            <person name="Morieri G."/>
            <person name="Champion C."/>
            <person name="Hetherington A.J."/>
            <person name="Kelly S."/>
            <person name="Saint-Marcoux D."/>
            <person name="Proust H."/>
            <person name="Prescott H."/>
            <person name="Dolan L."/>
        </authorList>
    </citation>
    <scope>NUCLEOTIDE SEQUENCE [LARGE SCALE GENOMIC DNA]</scope>
    <source>
        <tissue evidence="5">Whole gametophyte</tissue>
    </source>
</reference>
<dbReference type="PROSITE" id="PS50082">
    <property type="entry name" value="WD_REPEATS_2"/>
    <property type="match status" value="1"/>
</dbReference>
<dbReference type="AlphaFoldDB" id="A0A176W790"/>
<dbReference type="Gene3D" id="2.130.10.10">
    <property type="entry name" value="YVTN repeat-like/Quinoprotein amine dehydrogenase"/>
    <property type="match status" value="2"/>
</dbReference>
<proteinExistence type="predicted"/>
<name>A0A176W790_MARPO</name>
<evidence type="ECO:0000256" key="4">
    <source>
        <dbReference type="SAM" id="MobiDB-lite"/>
    </source>
</evidence>
<protein>
    <submittedName>
        <fullName evidence="5">Uncharacterized protein</fullName>
    </submittedName>
</protein>